<evidence type="ECO:0000256" key="1">
    <source>
        <dbReference type="ARBA" id="ARBA00004651"/>
    </source>
</evidence>
<keyword evidence="8" id="KW-1185">Reference proteome</keyword>
<organism evidence="7 8">
    <name type="scientific">Granulicella cerasi</name>
    <dbReference type="NCBI Taxonomy" id="741063"/>
    <lineage>
        <taxon>Bacteria</taxon>
        <taxon>Pseudomonadati</taxon>
        <taxon>Acidobacteriota</taxon>
        <taxon>Terriglobia</taxon>
        <taxon>Terriglobales</taxon>
        <taxon>Acidobacteriaceae</taxon>
        <taxon>Granulicella</taxon>
    </lineage>
</organism>
<dbReference type="PANTHER" id="PTHR39087:SF2">
    <property type="entry name" value="UPF0104 MEMBRANE PROTEIN MJ1595"/>
    <property type="match status" value="1"/>
</dbReference>
<keyword evidence="3 6" id="KW-0812">Transmembrane</keyword>
<proteinExistence type="predicted"/>
<feature type="transmembrane region" description="Helical" evidence="6">
    <location>
        <begin position="215"/>
        <end position="233"/>
    </location>
</feature>
<dbReference type="InterPro" id="IPR022791">
    <property type="entry name" value="L-PG_synthase/AglD"/>
</dbReference>
<sequence length="344" mass="37838">MTRDRVKSLLKVVPGFAVSAFFIWWTYIRKHPDGTRGFDPHVFKSIHVTSWVWVVAVIGFTILGYGTRCFRWWMMLRPMGSKFSTCSRVLMTSLAANNILPLRIGDIMRVFTYAPDLGVSPTSVLSTVIIEKLLDVFTLAVLVMFTMHFGQGVSPHAKLVAELCVAISAGGLLVLIFGARHLHAPVQKLATKTQNGIVGKIEHYLGLAIDCIEKIGIFGSLMLIVYSFIAWGFEGVMYVSAAKMIGLATDWVGPWQAVAEANLSFLIPSSPGGIGPFELACQDALVRHGANVKWAATYGLLMHVWLLASLTSVGGAMFFIHRARRALRKPLMEEVEALPTATEL</sequence>
<gene>
    <name evidence="7" type="ORF">ACFQBQ_17965</name>
</gene>
<dbReference type="PANTHER" id="PTHR39087">
    <property type="entry name" value="UPF0104 MEMBRANE PROTEIN MJ1595"/>
    <property type="match status" value="1"/>
</dbReference>
<feature type="transmembrane region" description="Helical" evidence="6">
    <location>
        <begin position="48"/>
        <end position="67"/>
    </location>
</feature>
<keyword evidence="4 6" id="KW-1133">Transmembrane helix</keyword>
<dbReference type="Pfam" id="PF03706">
    <property type="entry name" value="LPG_synthase_TM"/>
    <property type="match status" value="1"/>
</dbReference>
<evidence type="ECO:0000313" key="8">
    <source>
        <dbReference type="Proteomes" id="UP001596391"/>
    </source>
</evidence>
<keyword evidence="5 6" id="KW-0472">Membrane</keyword>
<evidence type="ECO:0000313" key="7">
    <source>
        <dbReference type="EMBL" id="MFC6647423.1"/>
    </source>
</evidence>
<comment type="subcellular location">
    <subcellularLocation>
        <location evidence="1">Cell membrane</location>
        <topology evidence="1">Multi-pass membrane protein</topology>
    </subcellularLocation>
</comment>
<evidence type="ECO:0000256" key="4">
    <source>
        <dbReference type="ARBA" id="ARBA00022989"/>
    </source>
</evidence>
<evidence type="ECO:0000256" key="3">
    <source>
        <dbReference type="ARBA" id="ARBA00022692"/>
    </source>
</evidence>
<feature type="transmembrane region" description="Helical" evidence="6">
    <location>
        <begin position="159"/>
        <end position="179"/>
    </location>
</feature>
<reference evidence="8" key="1">
    <citation type="journal article" date="2019" name="Int. J. Syst. Evol. Microbiol.">
        <title>The Global Catalogue of Microorganisms (GCM) 10K type strain sequencing project: providing services to taxonomists for standard genome sequencing and annotation.</title>
        <authorList>
            <consortium name="The Broad Institute Genomics Platform"/>
            <consortium name="The Broad Institute Genome Sequencing Center for Infectious Disease"/>
            <person name="Wu L."/>
            <person name="Ma J."/>
        </authorList>
    </citation>
    <scope>NUCLEOTIDE SEQUENCE [LARGE SCALE GENOMIC DNA]</scope>
    <source>
        <strain evidence="8">CGMCC 1.16026</strain>
    </source>
</reference>
<dbReference type="EMBL" id="JBHSWI010000001">
    <property type="protein sequence ID" value="MFC6647423.1"/>
    <property type="molecule type" value="Genomic_DNA"/>
</dbReference>
<evidence type="ECO:0000256" key="6">
    <source>
        <dbReference type="SAM" id="Phobius"/>
    </source>
</evidence>
<name>A0ABW1ZGY7_9BACT</name>
<feature type="transmembrane region" description="Helical" evidence="6">
    <location>
        <begin position="12"/>
        <end position="28"/>
    </location>
</feature>
<protein>
    <submittedName>
        <fullName evidence="7">Lysylphosphatidylglycerol synthase transmembrane domain-containing protein</fullName>
    </submittedName>
</protein>
<keyword evidence="2" id="KW-1003">Cell membrane</keyword>
<accession>A0ABW1ZGY7</accession>
<dbReference type="RefSeq" id="WP_263370683.1">
    <property type="nucleotide sequence ID" value="NZ_JAGSYD010000002.1"/>
</dbReference>
<comment type="caution">
    <text evidence="7">The sequence shown here is derived from an EMBL/GenBank/DDBJ whole genome shotgun (WGS) entry which is preliminary data.</text>
</comment>
<evidence type="ECO:0000256" key="2">
    <source>
        <dbReference type="ARBA" id="ARBA00022475"/>
    </source>
</evidence>
<evidence type="ECO:0000256" key="5">
    <source>
        <dbReference type="ARBA" id="ARBA00023136"/>
    </source>
</evidence>
<feature type="transmembrane region" description="Helical" evidence="6">
    <location>
        <begin position="300"/>
        <end position="320"/>
    </location>
</feature>
<dbReference type="Proteomes" id="UP001596391">
    <property type="component" value="Unassembled WGS sequence"/>
</dbReference>
<feature type="transmembrane region" description="Helical" evidence="6">
    <location>
        <begin position="133"/>
        <end position="153"/>
    </location>
</feature>